<proteinExistence type="predicted"/>
<name>A0A323T8C0_9BACI</name>
<dbReference type="Proteomes" id="UP000248214">
    <property type="component" value="Unassembled WGS sequence"/>
</dbReference>
<keyword evidence="2" id="KW-1185">Reference proteome</keyword>
<dbReference type="RefSeq" id="WP_110611360.1">
    <property type="nucleotide sequence ID" value="NZ_PDOD01000005.1"/>
</dbReference>
<dbReference type="EMBL" id="PDOD01000005">
    <property type="protein sequence ID" value="PYZ91941.1"/>
    <property type="molecule type" value="Genomic_DNA"/>
</dbReference>
<protein>
    <recommendedName>
        <fullName evidence="3">DUF3006 domain-containing protein</fullName>
    </recommendedName>
</protein>
<evidence type="ECO:0000313" key="2">
    <source>
        <dbReference type="Proteomes" id="UP000248214"/>
    </source>
</evidence>
<evidence type="ECO:0008006" key="3">
    <source>
        <dbReference type="Google" id="ProtNLM"/>
    </source>
</evidence>
<comment type="caution">
    <text evidence="1">The sequence shown here is derived from an EMBL/GenBank/DDBJ whole genome shotgun (WGS) entry which is preliminary data.</text>
</comment>
<dbReference type="AlphaFoldDB" id="A0A323T8C0"/>
<sequence length="89" mass="10172">MNTLGVIDRMEDNQYAVILAETEGKEFVVNRGELPDGAKEGTWLHLILENEKVINMTIDHDKTMAQKTKIKNQLARIKKKSSGSKFKRK</sequence>
<dbReference type="OrthoDB" id="2366034at2"/>
<evidence type="ECO:0000313" key="1">
    <source>
        <dbReference type="EMBL" id="PYZ91941.1"/>
    </source>
</evidence>
<reference evidence="1 2" key="1">
    <citation type="submission" date="2017-10" db="EMBL/GenBank/DDBJ databases">
        <title>Bacillus sp. nov., a halophilic bacterium isolated from a Keqin Lake.</title>
        <authorList>
            <person name="Wang H."/>
        </authorList>
    </citation>
    <scope>NUCLEOTIDE SEQUENCE [LARGE SCALE GENOMIC DNA]</scope>
    <source>
        <strain evidence="1 2">KQ-12</strain>
    </source>
</reference>
<gene>
    <name evidence="1" type="ORF">CR194_17215</name>
</gene>
<dbReference type="Pfam" id="PF11213">
    <property type="entry name" value="DUF3006"/>
    <property type="match status" value="1"/>
</dbReference>
<organism evidence="1 2">
    <name type="scientific">Salipaludibacillus keqinensis</name>
    <dbReference type="NCBI Taxonomy" id="2045207"/>
    <lineage>
        <taxon>Bacteria</taxon>
        <taxon>Bacillati</taxon>
        <taxon>Bacillota</taxon>
        <taxon>Bacilli</taxon>
        <taxon>Bacillales</taxon>
        <taxon>Bacillaceae</taxon>
    </lineage>
</organism>
<accession>A0A323T8C0</accession>
<dbReference type="InterPro" id="IPR021377">
    <property type="entry name" value="DUF3006"/>
</dbReference>